<dbReference type="GO" id="GO:0003677">
    <property type="term" value="F:DNA binding"/>
    <property type="evidence" value="ECO:0007669"/>
    <property type="project" value="UniProtKB-KW"/>
</dbReference>
<keyword evidence="6" id="KW-1185">Reference proteome</keyword>
<evidence type="ECO:0000256" key="1">
    <source>
        <dbReference type="ARBA" id="ARBA00023015"/>
    </source>
</evidence>
<dbReference type="PRINTS" id="PR00040">
    <property type="entry name" value="HTHMERR"/>
</dbReference>
<keyword evidence="3" id="KW-0804">Transcription</keyword>
<dbReference type="SMART" id="SM00422">
    <property type="entry name" value="HTH_MERR"/>
    <property type="match status" value="1"/>
</dbReference>
<reference evidence="5 6" key="1">
    <citation type="journal article" date="2014" name="Nature">
        <title>An environmental bacterial taxon with a large and distinct metabolic repertoire.</title>
        <authorList>
            <person name="Wilson M.C."/>
            <person name="Mori T."/>
            <person name="Ruckert C."/>
            <person name="Uria A.R."/>
            <person name="Helf M.J."/>
            <person name="Takada K."/>
            <person name="Gernert C."/>
            <person name="Steffens U.A."/>
            <person name="Heycke N."/>
            <person name="Schmitt S."/>
            <person name="Rinke C."/>
            <person name="Helfrich E.J."/>
            <person name="Brachmann A.O."/>
            <person name="Gurgui C."/>
            <person name="Wakimoto T."/>
            <person name="Kracht M."/>
            <person name="Crusemann M."/>
            <person name="Hentschel U."/>
            <person name="Abe I."/>
            <person name="Matsunaga S."/>
            <person name="Kalinowski J."/>
            <person name="Takeyama H."/>
            <person name="Piel J."/>
        </authorList>
    </citation>
    <scope>NUCLEOTIDE SEQUENCE [LARGE SCALE GENOMIC DNA]</scope>
    <source>
        <strain evidence="6">TSY2</strain>
    </source>
</reference>
<evidence type="ECO:0000313" key="6">
    <source>
        <dbReference type="Proteomes" id="UP000019140"/>
    </source>
</evidence>
<evidence type="ECO:0000259" key="4">
    <source>
        <dbReference type="PROSITE" id="PS50937"/>
    </source>
</evidence>
<dbReference type="InterPro" id="IPR047057">
    <property type="entry name" value="MerR_fam"/>
</dbReference>
<dbReference type="PANTHER" id="PTHR30204">
    <property type="entry name" value="REDOX-CYCLING DRUG-SENSING TRANSCRIPTIONAL ACTIVATOR SOXR"/>
    <property type="match status" value="1"/>
</dbReference>
<dbReference type="AlphaFoldDB" id="W4MDY5"/>
<comment type="caution">
    <text evidence="5">The sequence shown here is derived from an EMBL/GenBank/DDBJ whole genome shotgun (WGS) entry which is preliminary data.</text>
</comment>
<sequence length="213" mass="23463">MDRLMTIGQLARTTGVTPKAIRYYEQVGLLPIPRRSETGYRQYVRQDVHRLLFIRRARSLGVSIRDLKALTAELDEGRCGTVRPQLLDLVQSQLQTVRQQIAEFRLLQQQLEQVEQQLLAPLTLGADPEQGCQCLELDATTPQPNSTTLGEETMKAQRSIEALTILPTTSGSHEEDCECGCGCDVVQLSVPSALAEQPSTVGGDNGVMEKAEA</sequence>
<organism evidence="5 6">
    <name type="scientific">Candidatus Entotheonella gemina</name>
    <dbReference type="NCBI Taxonomy" id="1429439"/>
    <lineage>
        <taxon>Bacteria</taxon>
        <taxon>Pseudomonadati</taxon>
        <taxon>Nitrospinota/Tectimicrobiota group</taxon>
        <taxon>Candidatus Tectimicrobiota</taxon>
        <taxon>Candidatus Entotheonellia</taxon>
        <taxon>Candidatus Entotheonellales</taxon>
        <taxon>Candidatus Entotheonellaceae</taxon>
        <taxon>Candidatus Entotheonella</taxon>
    </lineage>
</organism>
<dbReference type="Proteomes" id="UP000019140">
    <property type="component" value="Unassembled WGS sequence"/>
</dbReference>
<keyword evidence="2" id="KW-0238">DNA-binding</keyword>
<feature type="domain" description="HTH merR-type" evidence="4">
    <location>
        <begin position="4"/>
        <end position="73"/>
    </location>
</feature>
<name>W4MDY5_9BACT</name>
<evidence type="ECO:0000313" key="5">
    <source>
        <dbReference type="EMBL" id="ETX08390.1"/>
    </source>
</evidence>
<proteinExistence type="predicted"/>
<dbReference type="Gene3D" id="1.10.1660.10">
    <property type="match status" value="1"/>
</dbReference>
<dbReference type="HOGENOM" id="CLU_1292470_0_0_7"/>
<accession>W4MDY5</accession>
<protein>
    <recommendedName>
        <fullName evidence="4">HTH merR-type domain-containing protein</fullName>
    </recommendedName>
</protein>
<gene>
    <name evidence="5" type="ORF">ETSY2_05765</name>
</gene>
<dbReference type="PROSITE" id="PS00552">
    <property type="entry name" value="HTH_MERR_1"/>
    <property type="match status" value="1"/>
</dbReference>
<evidence type="ECO:0000256" key="3">
    <source>
        <dbReference type="ARBA" id="ARBA00023163"/>
    </source>
</evidence>
<dbReference type="PANTHER" id="PTHR30204:SF94">
    <property type="entry name" value="HEAVY METAL-DEPENDENT TRANSCRIPTIONAL REGULATOR HI_0293-RELATED"/>
    <property type="match status" value="1"/>
</dbReference>
<dbReference type="PROSITE" id="PS50937">
    <property type="entry name" value="HTH_MERR_2"/>
    <property type="match status" value="1"/>
</dbReference>
<keyword evidence="1" id="KW-0805">Transcription regulation</keyword>
<dbReference type="Pfam" id="PF13411">
    <property type="entry name" value="MerR_1"/>
    <property type="match status" value="1"/>
</dbReference>
<dbReference type="InterPro" id="IPR000551">
    <property type="entry name" value="MerR-type_HTH_dom"/>
</dbReference>
<dbReference type="EMBL" id="AZHX01000235">
    <property type="protein sequence ID" value="ETX08390.1"/>
    <property type="molecule type" value="Genomic_DNA"/>
</dbReference>
<dbReference type="SUPFAM" id="SSF46955">
    <property type="entry name" value="Putative DNA-binding domain"/>
    <property type="match status" value="1"/>
</dbReference>
<evidence type="ECO:0000256" key="2">
    <source>
        <dbReference type="ARBA" id="ARBA00023125"/>
    </source>
</evidence>
<dbReference type="PATRIC" id="fig|1429439.4.peg.983"/>
<dbReference type="InterPro" id="IPR009061">
    <property type="entry name" value="DNA-bd_dom_put_sf"/>
</dbReference>
<dbReference type="GO" id="GO:0003700">
    <property type="term" value="F:DNA-binding transcription factor activity"/>
    <property type="evidence" value="ECO:0007669"/>
    <property type="project" value="InterPro"/>
</dbReference>